<name>A0A926DWI8_9FIRM</name>
<feature type="transmembrane region" description="Helical" evidence="5">
    <location>
        <begin position="17"/>
        <end position="50"/>
    </location>
</feature>
<comment type="caution">
    <text evidence="6">The sequence shown here is derived from an EMBL/GenBank/DDBJ whole genome shotgun (WGS) entry which is preliminary data.</text>
</comment>
<evidence type="ECO:0000256" key="2">
    <source>
        <dbReference type="ARBA" id="ARBA00022692"/>
    </source>
</evidence>
<dbReference type="AlphaFoldDB" id="A0A926DWI8"/>
<keyword evidence="3 5" id="KW-1133">Transmembrane helix</keyword>
<feature type="transmembrane region" description="Helical" evidence="5">
    <location>
        <begin position="57"/>
        <end position="78"/>
    </location>
</feature>
<evidence type="ECO:0000256" key="3">
    <source>
        <dbReference type="ARBA" id="ARBA00022989"/>
    </source>
</evidence>
<keyword evidence="7" id="KW-1185">Reference proteome</keyword>
<dbReference type="PANTHER" id="PTHR33514:SF13">
    <property type="entry name" value="PROTEIN ABCI12, CHLOROPLASTIC"/>
    <property type="match status" value="1"/>
</dbReference>
<evidence type="ECO:0000256" key="4">
    <source>
        <dbReference type="ARBA" id="ARBA00023136"/>
    </source>
</evidence>
<dbReference type="EMBL" id="JACRSQ010000052">
    <property type="protein sequence ID" value="MBC8545173.1"/>
    <property type="molecule type" value="Genomic_DNA"/>
</dbReference>
<dbReference type="PANTHER" id="PTHR33514">
    <property type="entry name" value="PROTEIN ABCI12, CHLOROPLASTIC"/>
    <property type="match status" value="1"/>
</dbReference>
<proteinExistence type="predicted"/>
<dbReference type="GO" id="GO:0005886">
    <property type="term" value="C:plasma membrane"/>
    <property type="evidence" value="ECO:0007669"/>
    <property type="project" value="TreeGrafter"/>
</dbReference>
<gene>
    <name evidence="6" type="ORF">H8730_16685</name>
</gene>
<organism evidence="6 7">
    <name type="scientific">Bianquea renquensis</name>
    <dbReference type="NCBI Taxonomy" id="2763661"/>
    <lineage>
        <taxon>Bacteria</taxon>
        <taxon>Bacillati</taxon>
        <taxon>Bacillota</taxon>
        <taxon>Clostridia</taxon>
        <taxon>Eubacteriales</taxon>
        <taxon>Bianqueaceae</taxon>
        <taxon>Bianquea</taxon>
    </lineage>
</organism>
<dbReference type="Pfam" id="PF02361">
    <property type="entry name" value="CbiQ"/>
    <property type="match status" value="1"/>
</dbReference>
<protein>
    <submittedName>
        <fullName evidence="6">Energy-coupling factor transporter transmembrane protein EcfT</fullName>
    </submittedName>
</protein>
<evidence type="ECO:0000256" key="5">
    <source>
        <dbReference type="SAM" id="Phobius"/>
    </source>
</evidence>
<dbReference type="InterPro" id="IPR003339">
    <property type="entry name" value="ABC/ECF_trnsptr_transmembrane"/>
</dbReference>
<evidence type="ECO:0000256" key="1">
    <source>
        <dbReference type="ARBA" id="ARBA00004141"/>
    </source>
</evidence>
<reference evidence="6" key="1">
    <citation type="submission" date="2020-08" db="EMBL/GenBank/DDBJ databases">
        <title>Genome public.</title>
        <authorList>
            <person name="Liu C."/>
            <person name="Sun Q."/>
        </authorList>
    </citation>
    <scope>NUCLEOTIDE SEQUENCE</scope>
    <source>
        <strain evidence="6">NSJ-32</strain>
    </source>
</reference>
<dbReference type="RefSeq" id="WP_249290217.1">
    <property type="nucleotide sequence ID" value="NZ_JACRSQ010000052.1"/>
</dbReference>
<comment type="subcellular location">
    <subcellularLocation>
        <location evidence="1">Membrane</location>
        <topology evidence="1">Multi-pass membrane protein</topology>
    </subcellularLocation>
</comment>
<feature type="transmembrane region" description="Helical" evidence="5">
    <location>
        <begin position="222"/>
        <end position="238"/>
    </location>
</feature>
<evidence type="ECO:0000313" key="6">
    <source>
        <dbReference type="EMBL" id="MBC8545173.1"/>
    </source>
</evidence>
<accession>A0A926DWI8</accession>
<keyword evidence="4 5" id="KW-0472">Membrane</keyword>
<dbReference type="Proteomes" id="UP000657006">
    <property type="component" value="Unassembled WGS sequence"/>
</dbReference>
<evidence type="ECO:0000313" key="7">
    <source>
        <dbReference type="Proteomes" id="UP000657006"/>
    </source>
</evidence>
<keyword evidence="2 5" id="KW-0812">Transmembrane</keyword>
<sequence length="244" mass="26398">MMEPTGPKGTTVDPRTWMILCFTGIAAIIGIHSEIGCLFLFVWCMLVHLFTGKAGKIMAYLIFYLALSGITWAGVGLLQNDATMVLGIALSNMGILGRKAVIPLSFASCLAKEPTGSLMAALGRMRLPKAVGIAVAVMLRFFPTLGEEYRAIRNSQRFRGIGVGILHTLTHLPSTIEYILIPLALRITKVAEELSASMTVRGVRFSGKTISYRPVRFTAKDGILALTALSALLLLLFLERGGIL</sequence>
<dbReference type="CDD" id="cd16914">
    <property type="entry name" value="EcfT"/>
    <property type="match status" value="1"/>
</dbReference>